<evidence type="ECO:0000313" key="2">
    <source>
        <dbReference type="EMBL" id="HIT76570.1"/>
    </source>
</evidence>
<gene>
    <name evidence="2" type="ORF">IAA98_13380</name>
</gene>
<dbReference type="PANTHER" id="PTHR35007">
    <property type="entry name" value="INTEGRAL MEMBRANE PROTEIN-RELATED"/>
    <property type="match status" value="1"/>
</dbReference>
<evidence type="ECO:0008006" key="4">
    <source>
        <dbReference type="Google" id="ProtNLM"/>
    </source>
</evidence>
<comment type="caution">
    <text evidence="2">The sequence shown here is derived from an EMBL/GenBank/DDBJ whole genome shotgun (WGS) entry which is preliminary data.</text>
</comment>
<proteinExistence type="predicted"/>
<evidence type="ECO:0000256" key="1">
    <source>
        <dbReference type="SAM" id="Phobius"/>
    </source>
</evidence>
<feature type="transmembrane region" description="Helical" evidence="1">
    <location>
        <begin position="126"/>
        <end position="144"/>
    </location>
</feature>
<protein>
    <recommendedName>
        <fullName evidence="4">Type II secretion system protein GspF domain-containing protein</fullName>
    </recommendedName>
</protein>
<keyword evidence="1" id="KW-0472">Membrane</keyword>
<dbReference type="AlphaFoldDB" id="A0A9D1H1V6"/>
<keyword evidence="1" id="KW-1133">Transmembrane helix</keyword>
<sequence length="298" mass="31605">MADWLLAACLCGVAAAGAAIALWVALAPTTPELSTVVDRLQRRTGASTIELAPESRLDRVGAWVQSHAGAVPRIGVPDADLDLLGVSSARFHAHKLLWALAGLASPTLVVAWSALIGLPISWTSPVLLGLALAVAGWFLPHLLVRRRAAATRQRFARTITAYIDLVVLERLSGASLAAAIIEPAEVCDAPLFIRIRQAVTRHQLERRPPWVALRGLASDVDLPDLTELADTLELSGVKGAPMADQLKARAADIRNAWLHRDVEAAGAASQRQVATTGLLLLCFLVFVGAPALLRLVAG</sequence>
<feature type="transmembrane region" description="Helical" evidence="1">
    <location>
        <begin position="278"/>
        <end position="297"/>
    </location>
</feature>
<organism evidence="2 3">
    <name type="scientific">Candidatus Avipropionibacterium avicola</name>
    <dbReference type="NCBI Taxonomy" id="2840701"/>
    <lineage>
        <taxon>Bacteria</taxon>
        <taxon>Bacillati</taxon>
        <taxon>Actinomycetota</taxon>
        <taxon>Actinomycetes</taxon>
        <taxon>Propionibacteriales</taxon>
        <taxon>Propionibacteriaceae</taxon>
        <taxon>Propionibacteriaceae incertae sedis</taxon>
        <taxon>Candidatus Avipropionibacterium</taxon>
    </lineage>
</organism>
<feature type="transmembrane region" description="Helical" evidence="1">
    <location>
        <begin position="96"/>
        <end position="120"/>
    </location>
</feature>
<evidence type="ECO:0000313" key="3">
    <source>
        <dbReference type="Proteomes" id="UP000886842"/>
    </source>
</evidence>
<reference evidence="2" key="1">
    <citation type="submission" date="2020-10" db="EMBL/GenBank/DDBJ databases">
        <authorList>
            <person name="Gilroy R."/>
        </authorList>
    </citation>
    <scope>NUCLEOTIDE SEQUENCE</scope>
    <source>
        <strain evidence="2">ChiGjej1B1-24693</strain>
    </source>
</reference>
<dbReference type="Proteomes" id="UP000886842">
    <property type="component" value="Unassembled WGS sequence"/>
</dbReference>
<dbReference type="EMBL" id="DVLP01000391">
    <property type="protein sequence ID" value="HIT76570.1"/>
    <property type="molecule type" value="Genomic_DNA"/>
</dbReference>
<reference evidence="2" key="2">
    <citation type="journal article" date="2021" name="PeerJ">
        <title>Extensive microbial diversity within the chicken gut microbiome revealed by metagenomics and culture.</title>
        <authorList>
            <person name="Gilroy R."/>
            <person name="Ravi A."/>
            <person name="Getino M."/>
            <person name="Pursley I."/>
            <person name="Horton D.L."/>
            <person name="Alikhan N.F."/>
            <person name="Baker D."/>
            <person name="Gharbi K."/>
            <person name="Hall N."/>
            <person name="Watson M."/>
            <person name="Adriaenssens E.M."/>
            <person name="Foster-Nyarko E."/>
            <person name="Jarju S."/>
            <person name="Secka A."/>
            <person name="Antonio M."/>
            <person name="Oren A."/>
            <person name="Chaudhuri R.R."/>
            <person name="La Ragione R."/>
            <person name="Hildebrand F."/>
            <person name="Pallen M.J."/>
        </authorList>
    </citation>
    <scope>NUCLEOTIDE SEQUENCE</scope>
    <source>
        <strain evidence="2">ChiGjej1B1-24693</strain>
    </source>
</reference>
<dbReference type="PANTHER" id="PTHR35007:SF1">
    <property type="entry name" value="PILUS ASSEMBLY PROTEIN"/>
    <property type="match status" value="1"/>
</dbReference>
<name>A0A9D1H1V6_9ACTN</name>
<feature type="transmembrane region" description="Helical" evidence="1">
    <location>
        <begin position="6"/>
        <end position="26"/>
    </location>
</feature>
<keyword evidence="1" id="KW-0812">Transmembrane</keyword>
<accession>A0A9D1H1V6</accession>